<reference evidence="3" key="1">
    <citation type="submission" date="2021-01" db="EMBL/GenBank/DDBJ databases">
        <authorList>
            <consortium name="Genoscope - CEA"/>
            <person name="William W."/>
        </authorList>
    </citation>
    <scope>NUCLEOTIDE SEQUENCE</scope>
</reference>
<proteinExistence type="predicted"/>
<gene>
    <name evidence="3" type="ORF">PPRIM_AZ9-3.1.T0210305</name>
</gene>
<dbReference type="InterPro" id="IPR001680">
    <property type="entry name" value="WD40_rpt"/>
</dbReference>
<dbReference type="PROSITE" id="PS50082">
    <property type="entry name" value="WD_REPEATS_2"/>
    <property type="match status" value="1"/>
</dbReference>
<dbReference type="PANTHER" id="PTHR19879:SF1">
    <property type="entry name" value="CANNONBALL-RELATED"/>
    <property type="match status" value="1"/>
</dbReference>
<dbReference type="GO" id="GO:0005669">
    <property type="term" value="C:transcription factor TFIID complex"/>
    <property type="evidence" value="ECO:0007669"/>
    <property type="project" value="TreeGrafter"/>
</dbReference>
<evidence type="ECO:0000256" key="2">
    <source>
        <dbReference type="SAM" id="Coils"/>
    </source>
</evidence>
<evidence type="ECO:0000313" key="3">
    <source>
        <dbReference type="EMBL" id="CAD8054116.1"/>
    </source>
</evidence>
<sequence length="640" mass="75492">MLQIPKKSITYEKILADFYQQFISQEIASQRPQIEFLHFLCSSFMMEKLYKIYQESLLKKEDEQLQARKELNEFIQYMVNQNAAYLNESIRDELLTLSKNRHDDQYLSGYSQFYRYCPITTTSIMFEKINYISEYLKHQNEIFQDFKNKLKFNQYSNSDYFSTNRYATLSGLFKFNKEMESIQINAKDDKWRDLKLIEENMKTKEKYFNTFIEDDWLRIIVQIEKCQKSHLDPLSQQDFSEIQQLIEQKQLPYQIANQMKQEVIKKLQQRRQQQQQQQDNSNEKQVKYSQLIKYKLSHDTKLIECLLNQQKNLLGIKLQDLPNVISYIQISKFCKIICCGCYDGNILIYDMNELKQNRQNRLLCNPSFEMHIHEGPVTAISILYDENYIISVSVDLTIKFSCLKSRQPLVVYKGHLQTIWHLAFAPMGYWFASASSDGTALLWATDQNQCIRIFGPVMNQVKLVEFVPSVEYVVTAEENRIFRIWSIDKAECMYISFLDGNITCMNVSFTGQFLCIGCDSGSVVLFYLPITRLLKEKIYLQRSDFHSANGRDYIRSVSISLDETTLMCCNSNRIGFFNISDLMKKTSEDVFKGLEQSIKSIEYEKNNWSRNAIPIELLELQDYIHLAQYVCNGFALYVCK</sequence>
<dbReference type="PROSITE" id="PS50294">
    <property type="entry name" value="WD_REPEATS_REGION"/>
    <property type="match status" value="1"/>
</dbReference>
<dbReference type="GO" id="GO:0016251">
    <property type="term" value="F:RNA polymerase II general transcription initiation factor activity"/>
    <property type="evidence" value="ECO:0007669"/>
    <property type="project" value="TreeGrafter"/>
</dbReference>
<name>A0A8S1KM98_PARPR</name>
<dbReference type="AlphaFoldDB" id="A0A8S1KM98"/>
<keyword evidence="4" id="KW-1185">Reference proteome</keyword>
<dbReference type="Proteomes" id="UP000688137">
    <property type="component" value="Unassembled WGS sequence"/>
</dbReference>
<evidence type="ECO:0008006" key="5">
    <source>
        <dbReference type="Google" id="ProtNLM"/>
    </source>
</evidence>
<protein>
    <recommendedName>
        <fullName evidence="5">WD domain, G-beta repeat protein</fullName>
    </recommendedName>
</protein>
<evidence type="ECO:0000313" key="4">
    <source>
        <dbReference type="Proteomes" id="UP000688137"/>
    </source>
</evidence>
<dbReference type="EMBL" id="CAJJDM010000019">
    <property type="protein sequence ID" value="CAD8054116.1"/>
    <property type="molecule type" value="Genomic_DNA"/>
</dbReference>
<evidence type="ECO:0000256" key="1">
    <source>
        <dbReference type="PROSITE-ProRule" id="PRU00221"/>
    </source>
</evidence>
<dbReference type="OMA" id="FEMHIHE"/>
<feature type="coiled-coil region" evidence="2">
    <location>
        <begin position="256"/>
        <end position="284"/>
    </location>
</feature>
<dbReference type="SMART" id="SM00320">
    <property type="entry name" value="WD40"/>
    <property type="match status" value="5"/>
</dbReference>
<keyword evidence="1" id="KW-0853">WD repeat</keyword>
<dbReference type="PANTHER" id="PTHR19879">
    <property type="entry name" value="TRANSCRIPTION INITIATION FACTOR TFIID"/>
    <property type="match status" value="1"/>
</dbReference>
<keyword evidence="2" id="KW-0175">Coiled coil</keyword>
<organism evidence="3 4">
    <name type="scientific">Paramecium primaurelia</name>
    <dbReference type="NCBI Taxonomy" id="5886"/>
    <lineage>
        <taxon>Eukaryota</taxon>
        <taxon>Sar</taxon>
        <taxon>Alveolata</taxon>
        <taxon>Ciliophora</taxon>
        <taxon>Intramacronucleata</taxon>
        <taxon>Oligohymenophorea</taxon>
        <taxon>Peniculida</taxon>
        <taxon>Parameciidae</taxon>
        <taxon>Paramecium</taxon>
    </lineage>
</organism>
<dbReference type="Pfam" id="PF00400">
    <property type="entry name" value="WD40"/>
    <property type="match status" value="2"/>
</dbReference>
<feature type="repeat" description="WD" evidence="1">
    <location>
        <begin position="412"/>
        <end position="453"/>
    </location>
</feature>
<dbReference type="GO" id="GO:0006367">
    <property type="term" value="P:transcription initiation at RNA polymerase II promoter"/>
    <property type="evidence" value="ECO:0007669"/>
    <property type="project" value="TreeGrafter"/>
</dbReference>
<accession>A0A8S1KM98</accession>
<comment type="caution">
    <text evidence="3">The sequence shown here is derived from an EMBL/GenBank/DDBJ whole genome shotgun (WGS) entry which is preliminary data.</text>
</comment>